<dbReference type="Pfam" id="PF00069">
    <property type="entry name" value="Pkinase"/>
    <property type="match status" value="1"/>
</dbReference>
<keyword evidence="3 11" id="KW-0808">Transferase</keyword>
<evidence type="ECO:0000256" key="1">
    <source>
        <dbReference type="ARBA" id="ARBA00012513"/>
    </source>
</evidence>
<dbReference type="InterPro" id="IPR008271">
    <property type="entry name" value="Ser/Thr_kinase_AS"/>
</dbReference>
<evidence type="ECO:0000256" key="3">
    <source>
        <dbReference type="ARBA" id="ARBA00022679"/>
    </source>
</evidence>
<evidence type="ECO:0000256" key="2">
    <source>
        <dbReference type="ARBA" id="ARBA00022527"/>
    </source>
</evidence>
<evidence type="ECO:0000259" key="10">
    <source>
        <dbReference type="PROSITE" id="PS50011"/>
    </source>
</evidence>
<evidence type="ECO:0000256" key="9">
    <source>
        <dbReference type="SAM" id="Phobius"/>
    </source>
</evidence>
<dbReference type="InterPro" id="IPR000719">
    <property type="entry name" value="Prot_kinase_dom"/>
</dbReference>
<evidence type="ECO:0000256" key="6">
    <source>
        <dbReference type="ARBA" id="ARBA00022840"/>
    </source>
</evidence>
<evidence type="ECO:0000256" key="7">
    <source>
        <dbReference type="PROSITE-ProRule" id="PRU10141"/>
    </source>
</evidence>
<dbReference type="EC" id="2.7.11.1" evidence="1"/>
<keyword evidence="5 11" id="KW-0418">Kinase</keyword>
<name>A0A448HIZ8_9ACTO</name>
<dbReference type="PROSITE" id="PS50011">
    <property type="entry name" value="PROTEIN_KINASE_DOM"/>
    <property type="match status" value="1"/>
</dbReference>
<dbReference type="CDD" id="cd14014">
    <property type="entry name" value="STKc_PknB_like"/>
    <property type="match status" value="1"/>
</dbReference>
<dbReference type="Proteomes" id="UP000266895">
    <property type="component" value="Chromosome"/>
</dbReference>
<keyword evidence="6 7" id="KW-0067">ATP-binding</keyword>
<dbReference type="SUPFAM" id="SSF56112">
    <property type="entry name" value="Protein kinase-like (PK-like)"/>
    <property type="match status" value="1"/>
</dbReference>
<evidence type="ECO:0000256" key="8">
    <source>
        <dbReference type="SAM" id="MobiDB-lite"/>
    </source>
</evidence>
<keyword evidence="9" id="KW-0472">Membrane</keyword>
<dbReference type="OrthoDB" id="9762169at2"/>
<reference evidence="11 12" key="1">
    <citation type="submission" date="2018-12" db="EMBL/GenBank/DDBJ databases">
        <authorList>
            <consortium name="Pathogen Informatics"/>
        </authorList>
    </citation>
    <scope>NUCLEOTIDE SEQUENCE [LARGE SCALE GENOMIC DNA]</scope>
    <source>
        <strain evidence="11 12">NCTC11636</strain>
    </source>
</reference>
<dbReference type="PROSITE" id="PS00108">
    <property type="entry name" value="PROTEIN_KINASE_ST"/>
    <property type="match status" value="1"/>
</dbReference>
<evidence type="ECO:0000256" key="5">
    <source>
        <dbReference type="ARBA" id="ARBA00022777"/>
    </source>
</evidence>
<protein>
    <recommendedName>
        <fullName evidence="1">non-specific serine/threonine protein kinase</fullName>
        <ecNumber evidence="1">2.7.11.1</ecNumber>
    </recommendedName>
</protein>
<dbReference type="PROSITE" id="PS00107">
    <property type="entry name" value="PROTEIN_KINASE_ATP"/>
    <property type="match status" value="1"/>
</dbReference>
<evidence type="ECO:0000313" key="11">
    <source>
        <dbReference type="EMBL" id="VEG29627.1"/>
    </source>
</evidence>
<accession>A0A448HIZ8</accession>
<dbReference type="Gene3D" id="1.10.510.10">
    <property type="entry name" value="Transferase(Phosphotransferase) domain 1"/>
    <property type="match status" value="1"/>
</dbReference>
<dbReference type="GO" id="GO:0004674">
    <property type="term" value="F:protein serine/threonine kinase activity"/>
    <property type="evidence" value="ECO:0007669"/>
    <property type="project" value="UniProtKB-KW"/>
</dbReference>
<feature type="domain" description="Protein kinase" evidence="10">
    <location>
        <begin position="15"/>
        <end position="273"/>
    </location>
</feature>
<dbReference type="PANTHER" id="PTHR43289:SF6">
    <property type="entry name" value="SERINE_THREONINE-PROTEIN KINASE NEKL-3"/>
    <property type="match status" value="1"/>
</dbReference>
<dbReference type="GO" id="GO:0005524">
    <property type="term" value="F:ATP binding"/>
    <property type="evidence" value="ECO:0007669"/>
    <property type="project" value="UniProtKB-UniRule"/>
</dbReference>
<sequence>MSSPREAAPPEIAGYTHLRDLGAGGYSRVYLYEQHMPRREVAVKVMNADVDGSSASRFEQEANLMARVSSHPAILSIYGAGVSGDGRPFLVMEYCPPPQLGMMLRQGPLDVAEALGTAIQIAGAVETAHRAGIVHRDIKPANILFTSYRRPVLSDFGISVMSGPSDHDHELRGMSVPWAPPEQLVGSRTVSPASDVYSLAATTYAMLTGHSPFEIAGASDDVYDLARRIVKDPLPPLGRPDVPPSLYRVLRIAMDKDPAHRYPSALALARALQQVEGELGLPTTTADLYQEADTLEGAPAHGEGEDPGATRLGVFSAVEPAAVIRPRASDRLEQDAQEPDASTDRRWGRRRLLLGLASGLVAVLVVVGAIVASQMSQESRPQATFATLEPGHSDPLGSMVPAPRDLSGASGGDGTVTFTWSAPQEGWEGSYLFREDVAGSEEVPLERTDATSVVVAARQGTTCIEVYSLRADGKTSAAVRSCVQTP</sequence>
<evidence type="ECO:0000313" key="12">
    <source>
        <dbReference type="Proteomes" id="UP000266895"/>
    </source>
</evidence>
<evidence type="ECO:0000256" key="4">
    <source>
        <dbReference type="ARBA" id="ARBA00022741"/>
    </source>
</evidence>
<dbReference type="InterPro" id="IPR011009">
    <property type="entry name" value="Kinase-like_dom_sf"/>
</dbReference>
<keyword evidence="4 7" id="KW-0547">Nucleotide-binding</keyword>
<dbReference type="PANTHER" id="PTHR43289">
    <property type="entry name" value="MITOGEN-ACTIVATED PROTEIN KINASE KINASE KINASE 20-RELATED"/>
    <property type="match status" value="1"/>
</dbReference>
<organism evidence="11 12">
    <name type="scientific">Actinomyces howellii</name>
    <dbReference type="NCBI Taxonomy" id="52771"/>
    <lineage>
        <taxon>Bacteria</taxon>
        <taxon>Bacillati</taxon>
        <taxon>Actinomycetota</taxon>
        <taxon>Actinomycetes</taxon>
        <taxon>Actinomycetales</taxon>
        <taxon>Actinomycetaceae</taxon>
        <taxon>Actinomyces</taxon>
    </lineage>
</organism>
<keyword evidence="12" id="KW-1185">Reference proteome</keyword>
<dbReference type="SMART" id="SM00220">
    <property type="entry name" value="S_TKc"/>
    <property type="match status" value="1"/>
</dbReference>
<keyword evidence="9" id="KW-0812">Transmembrane</keyword>
<keyword evidence="2" id="KW-0723">Serine/threonine-protein kinase</keyword>
<dbReference type="InterPro" id="IPR017441">
    <property type="entry name" value="Protein_kinase_ATP_BS"/>
</dbReference>
<dbReference type="KEGG" id="ahw:NCTC11636_02141"/>
<feature type="region of interest" description="Disordered" evidence="8">
    <location>
        <begin position="378"/>
        <end position="397"/>
    </location>
</feature>
<proteinExistence type="predicted"/>
<dbReference type="AlphaFoldDB" id="A0A448HIZ8"/>
<gene>
    <name evidence="11" type="primary">pknK_2</name>
    <name evidence="11" type="ORF">NCTC11636_02141</name>
</gene>
<feature type="transmembrane region" description="Helical" evidence="9">
    <location>
        <begin position="352"/>
        <end position="372"/>
    </location>
</feature>
<feature type="binding site" evidence="7">
    <location>
        <position position="44"/>
    </location>
    <ligand>
        <name>ATP</name>
        <dbReference type="ChEBI" id="CHEBI:30616"/>
    </ligand>
</feature>
<dbReference type="EMBL" id="LR134350">
    <property type="protein sequence ID" value="VEG29627.1"/>
    <property type="molecule type" value="Genomic_DNA"/>
</dbReference>
<keyword evidence="9" id="KW-1133">Transmembrane helix</keyword>
<dbReference type="RefSeq" id="WP_126383097.1">
    <property type="nucleotide sequence ID" value="NZ_LR134350.1"/>
</dbReference>